<comment type="subcellular location">
    <subcellularLocation>
        <location evidence="1">Membrane</location>
        <topology evidence="1">Multi-pass membrane protein</topology>
    </subcellularLocation>
</comment>
<feature type="transmembrane region" description="Helical" evidence="7">
    <location>
        <begin position="193"/>
        <end position="212"/>
    </location>
</feature>
<evidence type="ECO:0000256" key="1">
    <source>
        <dbReference type="ARBA" id="ARBA00004141"/>
    </source>
</evidence>
<dbReference type="InterPro" id="IPR036259">
    <property type="entry name" value="MFS_trans_sf"/>
</dbReference>
<dbReference type="STRING" id="685588.A0A067SZ59"/>
<evidence type="ECO:0000256" key="2">
    <source>
        <dbReference type="ARBA" id="ARBA00010992"/>
    </source>
</evidence>
<feature type="region of interest" description="Disordered" evidence="6">
    <location>
        <begin position="550"/>
        <end position="570"/>
    </location>
</feature>
<reference evidence="10" key="1">
    <citation type="journal article" date="2014" name="Proc. Natl. Acad. Sci. U.S.A.">
        <title>Extensive sampling of basidiomycete genomes demonstrates inadequacy of the white-rot/brown-rot paradigm for wood decay fungi.</title>
        <authorList>
            <person name="Riley R."/>
            <person name="Salamov A.A."/>
            <person name="Brown D.W."/>
            <person name="Nagy L.G."/>
            <person name="Floudas D."/>
            <person name="Held B.W."/>
            <person name="Levasseur A."/>
            <person name="Lombard V."/>
            <person name="Morin E."/>
            <person name="Otillar R."/>
            <person name="Lindquist E.A."/>
            <person name="Sun H."/>
            <person name="LaButti K.M."/>
            <person name="Schmutz J."/>
            <person name="Jabbour D."/>
            <person name="Luo H."/>
            <person name="Baker S.E."/>
            <person name="Pisabarro A.G."/>
            <person name="Walton J.D."/>
            <person name="Blanchette R.A."/>
            <person name="Henrissat B."/>
            <person name="Martin F."/>
            <person name="Cullen D."/>
            <person name="Hibbett D.S."/>
            <person name="Grigoriev I.V."/>
        </authorList>
    </citation>
    <scope>NUCLEOTIDE SEQUENCE [LARGE SCALE GENOMIC DNA]</scope>
    <source>
        <strain evidence="10">CBS 339.88</strain>
    </source>
</reference>
<keyword evidence="10" id="KW-1185">Reference proteome</keyword>
<feature type="transmembrane region" description="Helical" evidence="7">
    <location>
        <begin position="285"/>
        <end position="309"/>
    </location>
</feature>
<dbReference type="InterPro" id="IPR005829">
    <property type="entry name" value="Sugar_transporter_CS"/>
</dbReference>
<feature type="transmembrane region" description="Helical" evidence="7">
    <location>
        <begin position="420"/>
        <end position="440"/>
    </location>
</feature>
<evidence type="ECO:0000256" key="3">
    <source>
        <dbReference type="ARBA" id="ARBA00022692"/>
    </source>
</evidence>
<dbReference type="OrthoDB" id="6133115at2759"/>
<evidence type="ECO:0000256" key="7">
    <source>
        <dbReference type="SAM" id="Phobius"/>
    </source>
</evidence>
<name>A0A067SZ59_GALM3</name>
<protein>
    <recommendedName>
        <fullName evidence="8">Major facilitator superfamily (MFS) profile domain-containing protein</fullName>
    </recommendedName>
</protein>
<feature type="transmembrane region" description="Helical" evidence="7">
    <location>
        <begin position="25"/>
        <end position="44"/>
    </location>
</feature>
<dbReference type="PANTHER" id="PTHR48022">
    <property type="entry name" value="PLASTIDIC GLUCOSE TRANSPORTER 4"/>
    <property type="match status" value="1"/>
</dbReference>
<dbReference type="AlphaFoldDB" id="A0A067SZ59"/>
<dbReference type="InterPro" id="IPR005828">
    <property type="entry name" value="MFS_sugar_transport-like"/>
</dbReference>
<feature type="transmembrane region" description="Helical" evidence="7">
    <location>
        <begin position="349"/>
        <end position="367"/>
    </location>
</feature>
<dbReference type="Proteomes" id="UP000027222">
    <property type="component" value="Unassembled WGS sequence"/>
</dbReference>
<feature type="transmembrane region" description="Helical" evidence="7">
    <location>
        <begin position="387"/>
        <end position="408"/>
    </location>
</feature>
<feature type="transmembrane region" description="Helical" evidence="7">
    <location>
        <begin position="321"/>
        <end position="342"/>
    </location>
</feature>
<feature type="transmembrane region" description="Helical" evidence="7">
    <location>
        <begin position="127"/>
        <end position="147"/>
    </location>
</feature>
<organism evidence="9 10">
    <name type="scientific">Galerina marginata (strain CBS 339.88)</name>
    <dbReference type="NCBI Taxonomy" id="685588"/>
    <lineage>
        <taxon>Eukaryota</taxon>
        <taxon>Fungi</taxon>
        <taxon>Dikarya</taxon>
        <taxon>Basidiomycota</taxon>
        <taxon>Agaricomycotina</taxon>
        <taxon>Agaricomycetes</taxon>
        <taxon>Agaricomycetidae</taxon>
        <taxon>Agaricales</taxon>
        <taxon>Agaricineae</taxon>
        <taxon>Strophariaceae</taxon>
        <taxon>Galerina</taxon>
    </lineage>
</organism>
<evidence type="ECO:0000313" key="10">
    <source>
        <dbReference type="Proteomes" id="UP000027222"/>
    </source>
</evidence>
<feature type="domain" description="Major facilitator superfamily (MFS) profile" evidence="8">
    <location>
        <begin position="31"/>
        <end position="490"/>
    </location>
</feature>
<keyword evidence="3 7" id="KW-0812">Transmembrane</keyword>
<evidence type="ECO:0000256" key="4">
    <source>
        <dbReference type="ARBA" id="ARBA00022989"/>
    </source>
</evidence>
<dbReference type="PROSITE" id="PS50850">
    <property type="entry name" value="MFS"/>
    <property type="match status" value="1"/>
</dbReference>
<evidence type="ECO:0000259" key="8">
    <source>
        <dbReference type="PROSITE" id="PS50850"/>
    </source>
</evidence>
<dbReference type="Pfam" id="PF00083">
    <property type="entry name" value="Sugar_tr"/>
    <property type="match status" value="1"/>
</dbReference>
<dbReference type="EMBL" id="KL142379">
    <property type="protein sequence ID" value="KDR76240.1"/>
    <property type="molecule type" value="Genomic_DNA"/>
</dbReference>
<evidence type="ECO:0000256" key="5">
    <source>
        <dbReference type="ARBA" id="ARBA00023136"/>
    </source>
</evidence>
<dbReference type="PANTHER" id="PTHR48022:SF64">
    <property type="entry name" value="MAJOR FACILITATOR SUPERFAMILY (MFS) PROFILE DOMAIN-CONTAINING PROTEIN"/>
    <property type="match status" value="1"/>
</dbReference>
<sequence>MSSIIGQWSIIDYIHQGPWYKNRGILTLNFFLLIPLMTSVVNGLDSSLINGLQISPDWQEYFNHPKGKTLGLLNSAQFVGNLSGLPFSPFISDIYGRRASLFFGGLIMCVGVALQAAAWNIPMFIGARYTIGFGLSFCQNASPLLLIELAYPTQRGRITAMFNTCWYFGSIISAWVCFGTFNHASGSQWSWRVPTLVQALCPLVQIIAVWFMPESPRWLISKGMESKAAAILAKYHACGSDEHDPLVMFEMAQIRHAIRIEEEINRTTSYWSLFSHSGNRKRMRIIMGIAVFSQWSGNGLVSYYINLILEGVGITSTDQKAIINGCLQIFNFGIAIGSAMVVDIAGRRPLFLVSNSGMLITFCIWTITNALYNALGNVAAAKATIPLIFFFFFFYDLAYTPLLIAYALEILPFKVRAKGFAVMVGAFTSTLHSVGNLVLYQNLTMMATIAFNQFVNPWALAAIDWWYYVVYCGWLVVELVFIFFFVVETKGRTLEETAALFDGDDHPRDLMAMGGEAATMTMRLSRHLTLPDKDTEQRAEDKTDEYYQMKRRYRDSDITDSSADLQPRAI</sequence>
<dbReference type="InterPro" id="IPR020846">
    <property type="entry name" value="MFS_dom"/>
</dbReference>
<proteinExistence type="inferred from homology"/>
<accession>A0A067SZ59</accession>
<dbReference type="FunFam" id="1.20.1250.20:FF:000117">
    <property type="entry name" value="MFS hexose transporter"/>
    <property type="match status" value="1"/>
</dbReference>
<evidence type="ECO:0000313" key="9">
    <source>
        <dbReference type="EMBL" id="KDR76240.1"/>
    </source>
</evidence>
<dbReference type="Gene3D" id="1.20.1250.20">
    <property type="entry name" value="MFS general substrate transporter like domains"/>
    <property type="match status" value="1"/>
</dbReference>
<feature type="transmembrane region" description="Helical" evidence="7">
    <location>
        <begin position="101"/>
        <end position="121"/>
    </location>
</feature>
<dbReference type="GO" id="GO:0005351">
    <property type="term" value="F:carbohydrate:proton symporter activity"/>
    <property type="evidence" value="ECO:0007669"/>
    <property type="project" value="TreeGrafter"/>
</dbReference>
<dbReference type="PROSITE" id="PS00216">
    <property type="entry name" value="SUGAR_TRANSPORT_1"/>
    <property type="match status" value="1"/>
</dbReference>
<comment type="similarity">
    <text evidence="2">Belongs to the major facilitator superfamily. Sugar transporter (TC 2.A.1.1) family.</text>
</comment>
<keyword evidence="4 7" id="KW-1133">Transmembrane helix</keyword>
<evidence type="ECO:0000256" key="6">
    <source>
        <dbReference type="SAM" id="MobiDB-lite"/>
    </source>
</evidence>
<dbReference type="GO" id="GO:0016020">
    <property type="term" value="C:membrane"/>
    <property type="evidence" value="ECO:0007669"/>
    <property type="project" value="UniProtKB-SubCell"/>
</dbReference>
<keyword evidence="5 7" id="KW-0472">Membrane</keyword>
<dbReference type="HOGENOM" id="CLU_001265_30_13_1"/>
<dbReference type="InterPro" id="IPR050360">
    <property type="entry name" value="MFS_Sugar_Transporters"/>
</dbReference>
<feature type="transmembrane region" description="Helical" evidence="7">
    <location>
        <begin position="465"/>
        <end position="487"/>
    </location>
</feature>
<feature type="transmembrane region" description="Helical" evidence="7">
    <location>
        <begin position="159"/>
        <end position="181"/>
    </location>
</feature>
<dbReference type="SUPFAM" id="SSF103473">
    <property type="entry name" value="MFS general substrate transporter"/>
    <property type="match status" value="1"/>
</dbReference>
<gene>
    <name evidence="9" type="ORF">GALMADRAFT_468087</name>
</gene>